<dbReference type="PANTHER" id="PTHR31751">
    <property type="entry name" value="SI:CH211-108C17.2-RELATED-RELATED"/>
    <property type="match status" value="1"/>
</dbReference>
<name>A0AAN8JH40_PATCE</name>
<comment type="caution">
    <text evidence="2">The sequence shown here is derived from an EMBL/GenBank/DDBJ whole genome shotgun (WGS) entry which is preliminary data.</text>
</comment>
<organism evidence="2 3">
    <name type="scientific">Patella caerulea</name>
    <name type="common">Rayed Mediterranean limpet</name>
    <dbReference type="NCBI Taxonomy" id="87958"/>
    <lineage>
        <taxon>Eukaryota</taxon>
        <taxon>Metazoa</taxon>
        <taxon>Spiralia</taxon>
        <taxon>Lophotrochozoa</taxon>
        <taxon>Mollusca</taxon>
        <taxon>Gastropoda</taxon>
        <taxon>Patellogastropoda</taxon>
        <taxon>Patelloidea</taxon>
        <taxon>Patellidae</taxon>
        <taxon>Patella</taxon>
    </lineage>
</organism>
<accession>A0AAN8JH40</accession>
<feature type="compositionally biased region" description="Basic and acidic residues" evidence="1">
    <location>
        <begin position="69"/>
        <end position="92"/>
    </location>
</feature>
<gene>
    <name evidence="2" type="ORF">SNE40_015517</name>
</gene>
<dbReference type="AlphaFoldDB" id="A0AAN8JH40"/>
<protein>
    <submittedName>
        <fullName evidence="2">Uncharacterized protein</fullName>
    </submittedName>
</protein>
<evidence type="ECO:0000313" key="3">
    <source>
        <dbReference type="Proteomes" id="UP001347796"/>
    </source>
</evidence>
<evidence type="ECO:0000313" key="2">
    <source>
        <dbReference type="EMBL" id="KAK6177412.1"/>
    </source>
</evidence>
<feature type="compositionally biased region" description="Basic and acidic residues" evidence="1">
    <location>
        <begin position="7"/>
        <end position="16"/>
    </location>
</feature>
<keyword evidence="3" id="KW-1185">Reference proteome</keyword>
<sequence>MEADSCEIEKSAENYQRKKRHSRRKQKNGHTASSTVDLGEELPRWVELKTALQLSDEELAKLLIDRYTEEENNSEKTELHRQQKRESKRYENKSTGYNLNNFNLSDYGVYFPQPDFGDEIIPEEISAVENVFNLNYGNDVESGHHAQHKHMTSPIPIHVTDPCAVARENAFLVYNSCLIQLANQNPPKDCTVKNCKGDVSMVKKNSGTSINFIWTCSKGHIIREWCSQPLLQGQGHLGDLLLAAGIEMSGSNYNQVAFMLKIMNVECLSSQSYDYLKTNFVTPKIISYWMREQTDILSVLDGRDVMLLGSGLQDKKEQLASFCAFSILDYESSEVLYISVVEKKESDSQTHTEKLELLAFTKALHMIQKAGARVVEVVTNIEPRINSYLKKKHPDIKRSFDMWEGAKMVGKSIVEASSKEGCCEIITWLPDIVDHFLDCSNKCADLSGTLWASSDEEAFLDSFVTGIIHHTMNNHQWLSGECSHPPLPDDSKQWLVPDSPAHNQLKQTLLNKPLSSILSNFSTNRTTSGLECLMSYITIYTPDNHKYSFTEYKARVYLAVLDYMHHQNRANELDDDGKEIPCRIFSNYTGSLLTQPKKEAKQYNYIPVIVEKIIGSALNSD</sequence>
<feature type="region of interest" description="Disordered" evidence="1">
    <location>
        <begin position="69"/>
        <end position="94"/>
    </location>
</feature>
<dbReference type="PANTHER" id="PTHR31751:SF7">
    <property type="entry name" value="THAP-TYPE DOMAIN-CONTAINING PROTEIN"/>
    <property type="match status" value="1"/>
</dbReference>
<reference evidence="2 3" key="1">
    <citation type="submission" date="2024-01" db="EMBL/GenBank/DDBJ databases">
        <title>The genome of the rayed Mediterranean limpet Patella caerulea (Linnaeus, 1758).</title>
        <authorList>
            <person name="Anh-Thu Weber A."/>
            <person name="Halstead-Nussloch G."/>
        </authorList>
    </citation>
    <scope>NUCLEOTIDE SEQUENCE [LARGE SCALE GENOMIC DNA]</scope>
    <source>
        <strain evidence="2">AATW-2023a</strain>
        <tissue evidence="2">Whole specimen</tissue>
    </source>
</reference>
<feature type="compositionally biased region" description="Basic residues" evidence="1">
    <location>
        <begin position="17"/>
        <end position="28"/>
    </location>
</feature>
<dbReference type="EMBL" id="JAZGQO010000010">
    <property type="protein sequence ID" value="KAK6177412.1"/>
    <property type="molecule type" value="Genomic_DNA"/>
</dbReference>
<dbReference type="Proteomes" id="UP001347796">
    <property type="component" value="Unassembled WGS sequence"/>
</dbReference>
<evidence type="ECO:0000256" key="1">
    <source>
        <dbReference type="SAM" id="MobiDB-lite"/>
    </source>
</evidence>
<proteinExistence type="predicted"/>
<feature type="region of interest" description="Disordered" evidence="1">
    <location>
        <begin position="1"/>
        <end position="38"/>
    </location>
</feature>